<keyword evidence="1" id="KW-0472">Membrane</keyword>
<reference evidence="2 3" key="1">
    <citation type="journal article" date="2014" name="Int. J. Syst. Evol. Microbiol.">
        <title>Complete genome sequence of Corynebacterium casei LMG S-19264T (=DSM 44701T), isolated from a smear-ripened cheese.</title>
        <authorList>
            <consortium name="US DOE Joint Genome Institute (JGI-PGF)"/>
            <person name="Walter F."/>
            <person name="Albersmeier A."/>
            <person name="Kalinowski J."/>
            <person name="Ruckert C."/>
        </authorList>
    </citation>
    <scope>NUCLEOTIDE SEQUENCE [LARGE SCALE GENOMIC DNA]</scope>
    <source>
        <strain evidence="2 3">CCM 8669</strain>
    </source>
</reference>
<protein>
    <recommendedName>
        <fullName evidence="4">Methionine/alanine importer small subunit</fullName>
    </recommendedName>
</protein>
<dbReference type="NCBIfam" id="NF033493">
    <property type="entry name" value="MetS_like_NSS"/>
    <property type="match status" value="1"/>
</dbReference>
<dbReference type="EMBL" id="BMDC01000001">
    <property type="protein sequence ID" value="GGH60925.1"/>
    <property type="molecule type" value="Genomic_DNA"/>
</dbReference>
<keyword evidence="1" id="KW-0812">Transmembrane</keyword>
<accession>A0A917MS80</accession>
<evidence type="ECO:0000313" key="3">
    <source>
        <dbReference type="Proteomes" id="UP000600171"/>
    </source>
</evidence>
<feature type="transmembrane region" description="Helical" evidence="1">
    <location>
        <begin position="6"/>
        <end position="28"/>
    </location>
</feature>
<evidence type="ECO:0000313" key="2">
    <source>
        <dbReference type="EMBL" id="GGH60925.1"/>
    </source>
</evidence>
<dbReference type="RefSeq" id="WP_188359155.1">
    <property type="nucleotide sequence ID" value="NZ_BMDC01000001.1"/>
</dbReference>
<organism evidence="2 3">
    <name type="scientific">Rothia aerolata</name>
    <dbReference type="NCBI Taxonomy" id="1812262"/>
    <lineage>
        <taxon>Bacteria</taxon>
        <taxon>Bacillati</taxon>
        <taxon>Actinomycetota</taxon>
        <taxon>Actinomycetes</taxon>
        <taxon>Micrococcales</taxon>
        <taxon>Micrococcaceae</taxon>
        <taxon>Rothia</taxon>
    </lineage>
</organism>
<keyword evidence="3" id="KW-1185">Reference proteome</keyword>
<sequence>MTSSALIMLIVSIVMIWGGLGLAILNLMRHPEPTEHASEVDEYDPLAD</sequence>
<keyword evidence="1" id="KW-1133">Transmembrane helix</keyword>
<evidence type="ECO:0008006" key="4">
    <source>
        <dbReference type="Google" id="ProtNLM"/>
    </source>
</evidence>
<dbReference type="Pfam" id="PF16951">
    <property type="entry name" value="MaAIMP_sms"/>
    <property type="match status" value="1"/>
</dbReference>
<dbReference type="Proteomes" id="UP000600171">
    <property type="component" value="Unassembled WGS sequence"/>
</dbReference>
<dbReference type="AlphaFoldDB" id="A0A917MS80"/>
<gene>
    <name evidence="2" type="ORF">GCM10007359_09600</name>
</gene>
<proteinExistence type="predicted"/>
<comment type="caution">
    <text evidence="2">The sequence shown here is derived from an EMBL/GenBank/DDBJ whole genome shotgun (WGS) entry which is preliminary data.</text>
</comment>
<dbReference type="InterPro" id="IPR031596">
    <property type="entry name" value="MaAIMP_sms"/>
</dbReference>
<name>A0A917MS80_9MICC</name>
<evidence type="ECO:0000256" key="1">
    <source>
        <dbReference type="SAM" id="Phobius"/>
    </source>
</evidence>